<dbReference type="InterPro" id="IPR036465">
    <property type="entry name" value="vWFA_dom_sf"/>
</dbReference>
<dbReference type="GeneID" id="136085794"/>
<evidence type="ECO:0000313" key="4">
    <source>
        <dbReference type="Proteomes" id="UP001652625"/>
    </source>
</evidence>
<gene>
    <name evidence="5" type="primary">LOC136085794</name>
</gene>
<dbReference type="RefSeq" id="XP_065663333.1">
    <property type="nucleotide sequence ID" value="XM_065807261.1"/>
</dbReference>
<dbReference type="InterPro" id="IPR011115">
    <property type="entry name" value="SecA_DEAD"/>
</dbReference>
<dbReference type="PANTHER" id="PTHR30612">
    <property type="entry name" value="SECA INNER MEMBRANE COMPONENT OF SEC PROTEIN SECRETION SYSTEM"/>
    <property type="match status" value="1"/>
</dbReference>
<dbReference type="Gene3D" id="3.40.50.410">
    <property type="entry name" value="von Willebrand factor, type A domain"/>
    <property type="match status" value="1"/>
</dbReference>
<reference evidence="5" key="1">
    <citation type="submission" date="2025-08" db="UniProtKB">
        <authorList>
            <consortium name="RefSeq"/>
        </authorList>
    </citation>
    <scope>IDENTIFICATION</scope>
</reference>
<name>A0ABM4CNE2_HYDVU</name>
<keyword evidence="1" id="KW-0653">Protein transport</keyword>
<keyword evidence="4" id="KW-1185">Reference proteome</keyword>
<evidence type="ECO:0000256" key="1">
    <source>
        <dbReference type="ARBA" id="ARBA00022927"/>
    </source>
</evidence>
<protein>
    <submittedName>
        <fullName evidence="5">Protein translocase subunit SecA 1-like isoform X2</fullName>
    </submittedName>
</protein>
<dbReference type="Gene3D" id="3.40.50.300">
    <property type="entry name" value="P-loop containing nucleotide triphosphate hydrolases"/>
    <property type="match status" value="2"/>
</dbReference>
<dbReference type="SUPFAM" id="SSF52540">
    <property type="entry name" value="P-loop containing nucleoside triphosphate hydrolases"/>
    <property type="match status" value="2"/>
</dbReference>
<dbReference type="Proteomes" id="UP001652625">
    <property type="component" value="Chromosome 10"/>
</dbReference>
<dbReference type="SUPFAM" id="SSF53300">
    <property type="entry name" value="vWA-like"/>
    <property type="match status" value="1"/>
</dbReference>
<keyword evidence="1" id="KW-0813">Transport</keyword>
<dbReference type="InterPro" id="IPR014018">
    <property type="entry name" value="SecA_motor_DEAD"/>
</dbReference>
<evidence type="ECO:0000313" key="5">
    <source>
        <dbReference type="RefSeq" id="XP_065663333.1"/>
    </source>
</evidence>
<dbReference type="PANTHER" id="PTHR30612:SF0">
    <property type="entry name" value="CHLOROPLAST PROTEIN-TRANSPORTING ATPASE"/>
    <property type="match status" value="1"/>
</dbReference>
<accession>A0ABM4CNE2</accession>
<feature type="domain" description="SecA family profile" evidence="3">
    <location>
        <begin position="65"/>
        <end position="684"/>
    </location>
</feature>
<dbReference type="PROSITE" id="PS51196">
    <property type="entry name" value="SECA_MOTOR_DEAD"/>
    <property type="match status" value="1"/>
</dbReference>
<evidence type="ECO:0000256" key="2">
    <source>
        <dbReference type="ARBA" id="ARBA00023010"/>
    </source>
</evidence>
<keyword evidence="2" id="KW-0811">Translocation</keyword>
<evidence type="ECO:0000259" key="3">
    <source>
        <dbReference type="PROSITE" id="PS51196"/>
    </source>
</evidence>
<dbReference type="InterPro" id="IPR000185">
    <property type="entry name" value="SecA"/>
</dbReference>
<organism evidence="4 5">
    <name type="scientific">Hydra vulgaris</name>
    <name type="common">Hydra</name>
    <name type="synonym">Hydra attenuata</name>
    <dbReference type="NCBI Taxonomy" id="6087"/>
    <lineage>
        <taxon>Eukaryota</taxon>
        <taxon>Metazoa</taxon>
        <taxon>Cnidaria</taxon>
        <taxon>Hydrozoa</taxon>
        <taxon>Hydroidolina</taxon>
        <taxon>Anthoathecata</taxon>
        <taxon>Aplanulata</taxon>
        <taxon>Hydridae</taxon>
        <taxon>Hydra</taxon>
    </lineage>
</organism>
<dbReference type="InterPro" id="IPR027417">
    <property type="entry name" value="P-loop_NTPase"/>
</dbReference>
<proteinExistence type="predicted"/>
<dbReference type="Pfam" id="PF07517">
    <property type="entry name" value="SecA_DEAD"/>
    <property type="match status" value="1"/>
</dbReference>
<sequence>MEMAELSIALQQDPSGVGFNIISEHSFFKGQVISIFNQNTRYHGIDYVLNNLEGDDIKKESKQRLKDVFELYIKNYKQAIAKYITQISEKNVLNEFISLIKHNADKMTENVLQKKIWDEHDRKSISILVARIFALWTLQNAECYNEMEGIENQDSYLLTPHPSQVISVFRILGIGYFEPKQGKSITDNIKSIYENVCVSNDKLQNNMVQIGTGEGKSLVLAVVSCFLSLIGFDVSCACYSEYLSSRDYKSFLPLFSSLGLTSHIHYATFNTICEDVINQNCNIRNCVADLVSNKPAETVGSHKKPTRPMILLIDEVDVFFTKDFYGNLYTPLARIKNSCITDLTKYIWSHRKENLTLKHMKSTSEYQACCLYLKEWAFLLTEAVKDMLADLKEFKHDYIVKNDKLAYKEQDGVSFDVVYGYKTLFAYYFEHDEGRISTESLNEVVSIGIRCGSFSFAEIPYHFHYIMGVSGTLKTLSESERKIVESYEIKKFTYIPSIFGENKRRFAEEADVFIENNCNYFAKLDEHIEYSSVTQKEFRRPVLVFFNTKAFLMEFYNSKKLTLNKENIQIITEEVSNSPKEKDMLIKRATISGQVTFLTRAFGRGTDFVCSDKNVITNGGVHVVQTFFSEELSEEIQIQGRTARQGKDGSCSMVLRDSDLEKYLGVDYSKIIGKLRNEKTIYKSLNLKRNKLFDSTYLNINAIVTEAKKEHILGEKFIKSLNNNDISEIKAFLREKNIGSTNSSITSRTICLMDATCSMGHLLNKAKITVSNMFERASAILTENSIPADSFQIQFAVYRDYDCLSDGLLQYSPWETKPENLRLFIDKISAHGGGDYEEAIEIGLWHVNRENEENTVNQVILIGDAPAKTKAQIKEYRDVMGEKYWEKTDFKVPTFYKDEVEKIKNNAIMVHTFYLYSGAKSNFQEISTETGGICEPLQIDSLDGANVLTDIVTRRILGNVGYLRGRGNELVNAYNNRYVKSFIR</sequence>